<keyword evidence="1" id="KW-1133">Transmembrane helix</keyword>
<gene>
    <name evidence="2" type="ORF">N4R40_08280</name>
</gene>
<proteinExistence type="predicted"/>
<keyword evidence="1" id="KW-0472">Membrane</keyword>
<sequence length="141" mass="15033">MRGSGHRLLRFFLNVSAWFNLLSAMVGAVGLVAFEGMGIPAQWLNGTPFDSFLWPGLLLGVVVGGTQALALFALHGHFRLAPGMSVAAGLVMMTWIFAEIAMMLVWSPLHGVFFASGLAQVVVGVLALGAWPSPLLARDRL</sequence>
<reference evidence="2 3" key="1">
    <citation type="journal article" date="2024" name="Int. J. Syst. Evol. Microbiol.">
        <title>Microbacterium memoriense sp. nov., a member of the Actinomycetota from marine beach sediment of the north coast of Portugal.</title>
        <authorList>
            <person name="Santos J.D.N.D."/>
            <person name="Klimek D."/>
            <person name="Calusinska M."/>
            <person name="Lobo-da-Cunha A."/>
            <person name="Catita J."/>
            <person name="Goncalves H."/>
            <person name="Gonzalez I."/>
            <person name="Lage O.M."/>
        </authorList>
    </citation>
    <scope>NUCLEOTIDE SEQUENCE [LARGE SCALE GENOMIC DNA]</scope>
    <source>
        <strain evidence="2 3">PMIC_1C1B</strain>
    </source>
</reference>
<dbReference type="EMBL" id="JAODOR010000010">
    <property type="protein sequence ID" value="MCT9002360.1"/>
    <property type="molecule type" value="Genomic_DNA"/>
</dbReference>
<comment type="caution">
    <text evidence="2">The sequence shown here is derived from an EMBL/GenBank/DDBJ whole genome shotgun (WGS) entry which is preliminary data.</text>
</comment>
<evidence type="ECO:0000313" key="3">
    <source>
        <dbReference type="Proteomes" id="UP001300496"/>
    </source>
</evidence>
<evidence type="ECO:0000256" key="1">
    <source>
        <dbReference type="SAM" id="Phobius"/>
    </source>
</evidence>
<feature type="transmembrane region" description="Helical" evidence="1">
    <location>
        <begin position="86"/>
        <end position="106"/>
    </location>
</feature>
<feature type="transmembrane region" description="Helical" evidence="1">
    <location>
        <begin position="12"/>
        <end position="32"/>
    </location>
</feature>
<dbReference type="RefSeq" id="WP_261606902.1">
    <property type="nucleotide sequence ID" value="NZ_JAODOR010000010.1"/>
</dbReference>
<evidence type="ECO:0000313" key="2">
    <source>
        <dbReference type="EMBL" id="MCT9002360.1"/>
    </source>
</evidence>
<feature type="transmembrane region" description="Helical" evidence="1">
    <location>
        <begin position="112"/>
        <end position="131"/>
    </location>
</feature>
<dbReference type="Proteomes" id="UP001300496">
    <property type="component" value="Unassembled WGS sequence"/>
</dbReference>
<keyword evidence="1" id="KW-0812">Transmembrane</keyword>
<protein>
    <submittedName>
        <fullName evidence="2">Uncharacterized protein</fullName>
    </submittedName>
</protein>
<organism evidence="2 3">
    <name type="scientific">Microbacterium memoriense</name>
    <dbReference type="NCBI Taxonomy" id="2978350"/>
    <lineage>
        <taxon>Bacteria</taxon>
        <taxon>Bacillati</taxon>
        <taxon>Actinomycetota</taxon>
        <taxon>Actinomycetes</taxon>
        <taxon>Micrococcales</taxon>
        <taxon>Microbacteriaceae</taxon>
        <taxon>Microbacterium</taxon>
    </lineage>
</organism>
<feature type="transmembrane region" description="Helical" evidence="1">
    <location>
        <begin position="52"/>
        <end position="74"/>
    </location>
</feature>
<accession>A0ABT2PCP1</accession>
<name>A0ABT2PCP1_9MICO</name>
<keyword evidence="3" id="KW-1185">Reference proteome</keyword>